<dbReference type="Pfam" id="PF08127">
    <property type="entry name" value="Propeptide_C1"/>
    <property type="match status" value="1"/>
</dbReference>
<feature type="signal peptide" evidence="7">
    <location>
        <begin position="1"/>
        <end position="17"/>
    </location>
</feature>
<dbReference type="Gene3D" id="3.90.70.10">
    <property type="entry name" value="Cysteine proteinases"/>
    <property type="match status" value="1"/>
</dbReference>
<feature type="chain" id="PRO_5020025544" evidence="7">
    <location>
        <begin position="18"/>
        <end position="292"/>
    </location>
</feature>
<dbReference type="GO" id="GO:0004197">
    <property type="term" value="F:cysteine-type endopeptidase activity"/>
    <property type="evidence" value="ECO:0007669"/>
    <property type="project" value="InterPro"/>
</dbReference>
<dbReference type="InterPro" id="IPR038765">
    <property type="entry name" value="Papain-like_cys_pep_sf"/>
</dbReference>
<evidence type="ECO:0000256" key="7">
    <source>
        <dbReference type="SAM" id="SignalP"/>
    </source>
</evidence>
<name>A0A4D5RTW4_IXOSC</name>
<dbReference type="VEuPathDB" id="VectorBase:ISCP_030657"/>
<dbReference type="AlphaFoldDB" id="A0A4D5RTW4"/>
<dbReference type="Pfam" id="PF00112">
    <property type="entry name" value="Peptidase_C1"/>
    <property type="match status" value="1"/>
</dbReference>
<dbReference type="InterPro" id="IPR000169">
    <property type="entry name" value="Pept_cys_AS"/>
</dbReference>
<dbReference type="OrthoDB" id="6514058at2759"/>
<evidence type="ECO:0000256" key="2">
    <source>
        <dbReference type="ARBA" id="ARBA00022670"/>
    </source>
</evidence>
<dbReference type="PROSITE" id="PS00139">
    <property type="entry name" value="THIOL_PROTEASE_CYS"/>
    <property type="match status" value="1"/>
</dbReference>
<dbReference type="VEuPathDB" id="VectorBase:ISCI000078"/>
<dbReference type="SMART" id="SM00645">
    <property type="entry name" value="Pept_C1"/>
    <property type="match status" value="1"/>
</dbReference>
<accession>A0A4D5RTW4</accession>
<evidence type="ECO:0000259" key="8">
    <source>
        <dbReference type="SMART" id="SM00645"/>
    </source>
</evidence>
<dbReference type="VEuPathDB" id="VectorBase:ISCW000078"/>
<evidence type="ECO:0000256" key="4">
    <source>
        <dbReference type="ARBA" id="ARBA00022801"/>
    </source>
</evidence>
<comment type="similarity">
    <text evidence="1">Belongs to the peptidase C1 family.</text>
</comment>
<feature type="domain" description="Peptidase C1A papain C-terminal" evidence="8">
    <location>
        <begin position="85"/>
        <end position="278"/>
    </location>
</feature>
<proteinExistence type="inferred from homology"/>
<evidence type="ECO:0000256" key="1">
    <source>
        <dbReference type="ARBA" id="ARBA00008455"/>
    </source>
</evidence>
<dbReference type="InterPro" id="IPR013128">
    <property type="entry name" value="Peptidase_C1A"/>
</dbReference>
<evidence type="ECO:0000256" key="3">
    <source>
        <dbReference type="ARBA" id="ARBA00022729"/>
    </source>
</evidence>
<keyword evidence="3 7" id="KW-0732">Signal</keyword>
<keyword evidence="5" id="KW-0788">Thiol protease</keyword>
<dbReference type="GO" id="GO:0006508">
    <property type="term" value="P:proteolysis"/>
    <property type="evidence" value="ECO:0007669"/>
    <property type="project" value="UniProtKB-KW"/>
</dbReference>
<evidence type="ECO:0000256" key="6">
    <source>
        <dbReference type="ARBA" id="ARBA00023157"/>
    </source>
</evidence>
<dbReference type="SUPFAM" id="SSF54001">
    <property type="entry name" value="Cysteine proteinases"/>
    <property type="match status" value="1"/>
</dbReference>
<keyword evidence="4" id="KW-0378">Hydrolase</keyword>
<organism evidence="9">
    <name type="scientific">Ixodes scapularis</name>
    <name type="common">Black-legged tick</name>
    <name type="synonym">Deer tick</name>
    <dbReference type="NCBI Taxonomy" id="6945"/>
    <lineage>
        <taxon>Eukaryota</taxon>
        <taxon>Metazoa</taxon>
        <taxon>Ecdysozoa</taxon>
        <taxon>Arthropoda</taxon>
        <taxon>Chelicerata</taxon>
        <taxon>Arachnida</taxon>
        <taxon>Acari</taxon>
        <taxon>Parasitiformes</taxon>
        <taxon>Ixodida</taxon>
        <taxon>Ixodoidea</taxon>
        <taxon>Ixodidae</taxon>
        <taxon>Ixodinae</taxon>
        <taxon>Ixodes</taxon>
    </lineage>
</organism>
<dbReference type="PANTHER" id="PTHR12411">
    <property type="entry name" value="CYSTEINE PROTEASE FAMILY C1-RELATED"/>
    <property type="match status" value="1"/>
</dbReference>
<dbReference type="InterPro" id="IPR000668">
    <property type="entry name" value="Peptidase_C1A_C"/>
</dbReference>
<dbReference type="InterPro" id="IPR012599">
    <property type="entry name" value="Propeptide_C1A"/>
</dbReference>
<dbReference type="EMBL" id="GHJT01006468">
    <property type="protein sequence ID" value="MOY40439.1"/>
    <property type="molecule type" value="Transcribed_RNA"/>
</dbReference>
<evidence type="ECO:0000313" key="9">
    <source>
        <dbReference type="EMBL" id="MOY40439.1"/>
    </source>
</evidence>
<reference evidence="9" key="1">
    <citation type="submission" date="2019-04" db="EMBL/GenBank/DDBJ databases">
        <title>An insight into the mialome of Ixodes scapularis.</title>
        <authorList>
            <person name="Ribeiro J.M."/>
            <person name="Mather T.N."/>
            <person name="Karim S."/>
        </authorList>
    </citation>
    <scope>NUCLEOTIDE SEQUENCE</scope>
</reference>
<keyword evidence="2 9" id="KW-0645">Protease</keyword>
<keyword evidence="6" id="KW-1015">Disulfide bond</keyword>
<evidence type="ECO:0000256" key="5">
    <source>
        <dbReference type="ARBA" id="ARBA00022807"/>
    </source>
</evidence>
<protein>
    <submittedName>
        <fullName evidence="9">Putative cathepsin b-like cysteine protease form 1</fullName>
    </submittedName>
</protein>
<sequence>MLKSLLVVGLLAAVCFGREIHPKKWHPLSDQMINFINKINTTWKAGRNFDKSISMSYIRGLMGVHPKSKEYRLAEFVHDEIPDDLPESFDAREKWPHCNSIHLIRDQSTCGSCWAFGAAEAMSDRVCIHSKGKIQVDISAEDLLDCCDSCGAGCNGGYPAATRGILEGERTRDWVASTAPPTAASLYSLAPCEHHTKGSLPNCTGTVPTPKCVHLCRKGYGKDYQEDKHFGRESAACTHMPHRGPRFKGSCNSIHEGRLQSNRRHLLVKLVMSAHALRTLVERRKASGKTGN</sequence>